<dbReference type="Pfam" id="PF08448">
    <property type="entry name" value="PAS_4"/>
    <property type="match status" value="1"/>
</dbReference>
<dbReference type="InterPro" id="IPR035965">
    <property type="entry name" value="PAS-like_dom_sf"/>
</dbReference>
<dbReference type="SMART" id="SM00065">
    <property type="entry name" value="GAF"/>
    <property type="match status" value="2"/>
</dbReference>
<dbReference type="InterPro" id="IPR001932">
    <property type="entry name" value="PPM-type_phosphatase-like_dom"/>
</dbReference>
<sequence length="723" mass="75715">MGVRLAARKALDVTVPPPGPTDPDESRWRDVLATGGETGARIAANDWTATSLGPIEKWPQSLLTAVAICLHSRLPILLCWGPELVLLHNDAYRPMLGAAGPEALGRPAAAVRPESWDRIGPVFAGVLAGGGATHGRDQVLLPDRDGAGEDGHVALSVSPIMDESGTPAGVFAAVTGTTGRDVGDRQRALRQAEGLAGLAGALSSAEQRAQIVRLIVETVPEVVEAAAVRVAVVPPGSTTAQVTARTGTRALAIDSGVPLARAVRSDAVTRARGGRVVCVPLRDGEGGVSGALEVRWDRPAGDDGARRSLLDAVAGLCGQALRRGELTESARATAGFAARLSVTRSTTEAMEVILSAAPAALGAALPGLALFDEGRVRLWYDDVPGSLAATFTDLRLDDPRPIARALRTGERIVVRDRAGFARAFPGLPDPVGAHGIVTTVALPLFDAARRPVAALAFGWYREHPLRVSDLALLDTIADLCEQTLERVRLAAAEHNLVTRLAGRLRTPATGIPESLEVATRYRPAMTGLHLGGDWYDLIELPGGRLAVVLGDVVGHRVEAAADMAQLRTVVNTLLRTGVPLDEVFPRVTELAGSGFLGTCLAMIVDPAAGEATVARVGHPYPVRMPAGGPPETVVTGNSLPLGMVRERVPLTRVDFTPGDLLVVYTDGLVERRGRPYEAGVAALHEVLAPVAGRPVEEIADALLAGLTGAEDDQALVVVRHARR</sequence>
<gene>
    <name evidence="4" type="ORF">GA0074704_4465</name>
</gene>
<dbReference type="Pfam" id="PF07228">
    <property type="entry name" value="SpoIIE"/>
    <property type="match status" value="1"/>
</dbReference>
<dbReference type="PANTHER" id="PTHR43156">
    <property type="entry name" value="STAGE II SPORULATION PROTEIN E-RELATED"/>
    <property type="match status" value="1"/>
</dbReference>
<dbReference type="SUPFAM" id="SSF81606">
    <property type="entry name" value="PP2C-like"/>
    <property type="match status" value="1"/>
</dbReference>
<evidence type="ECO:0000259" key="2">
    <source>
        <dbReference type="SMART" id="SM00065"/>
    </source>
</evidence>
<dbReference type="Gene3D" id="3.30.450.40">
    <property type="match status" value="2"/>
</dbReference>
<dbReference type="Proteomes" id="UP000198210">
    <property type="component" value="Chromosome I"/>
</dbReference>
<dbReference type="SUPFAM" id="SSF55785">
    <property type="entry name" value="PYP-like sensor domain (PAS domain)"/>
    <property type="match status" value="1"/>
</dbReference>
<feature type="domain" description="PPM-type phosphatase" evidence="3">
    <location>
        <begin position="512"/>
        <end position="720"/>
    </location>
</feature>
<dbReference type="InterPro" id="IPR029016">
    <property type="entry name" value="GAF-like_dom_sf"/>
</dbReference>
<dbReference type="Gene3D" id="3.30.450.20">
    <property type="entry name" value="PAS domain"/>
    <property type="match status" value="1"/>
</dbReference>
<evidence type="ECO:0000256" key="1">
    <source>
        <dbReference type="ARBA" id="ARBA00022801"/>
    </source>
</evidence>
<dbReference type="InterPro" id="IPR052016">
    <property type="entry name" value="Bact_Sigma-Reg"/>
</dbReference>
<feature type="domain" description="GAF" evidence="2">
    <location>
        <begin position="207"/>
        <end position="331"/>
    </location>
</feature>
<dbReference type="Gene3D" id="3.60.40.10">
    <property type="entry name" value="PPM-type phosphatase domain"/>
    <property type="match status" value="1"/>
</dbReference>
<accession>A0A1C5JFW1</accession>
<dbReference type="SUPFAM" id="SSF55781">
    <property type="entry name" value="GAF domain-like"/>
    <property type="match status" value="2"/>
</dbReference>
<dbReference type="InterPro" id="IPR013656">
    <property type="entry name" value="PAS_4"/>
</dbReference>
<protein>
    <submittedName>
        <fullName evidence="4">PAS fold-containing protein</fullName>
    </submittedName>
</protein>
<dbReference type="GO" id="GO:0016791">
    <property type="term" value="F:phosphatase activity"/>
    <property type="evidence" value="ECO:0007669"/>
    <property type="project" value="TreeGrafter"/>
</dbReference>
<dbReference type="AlphaFoldDB" id="A0A1C5JFW1"/>
<evidence type="ECO:0000313" key="4">
    <source>
        <dbReference type="EMBL" id="SCG69457.1"/>
    </source>
</evidence>
<dbReference type="InterPro" id="IPR003018">
    <property type="entry name" value="GAF"/>
</dbReference>
<dbReference type="Pfam" id="PF13185">
    <property type="entry name" value="GAF_2"/>
    <property type="match status" value="1"/>
</dbReference>
<dbReference type="PANTHER" id="PTHR43156:SF2">
    <property type="entry name" value="STAGE II SPORULATION PROTEIN E"/>
    <property type="match status" value="1"/>
</dbReference>
<keyword evidence="1" id="KW-0378">Hydrolase</keyword>
<feature type="domain" description="GAF" evidence="2">
    <location>
        <begin position="345"/>
        <end position="494"/>
    </location>
</feature>
<dbReference type="RefSeq" id="WP_172880710.1">
    <property type="nucleotide sequence ID" value="NZ_JBHLYF010000004.1"/>
</dbReference>
<dbReference type="EMBL" id="LT607751">
    <property type="protein sequence ID" value="SCG69457.1"/>
    <property type="molecule type" value="Genomic_DNA"/>
</dbReference>
<dbReference type="InterPro" id="IPR036457">
    <property type="entry name" value="PPM-type-like_dom_sf"/>
</dbReference>
<dbReference type="SMART" id="SM00331">
    <property type="entry name" value="PP2C_SIG"/>
    <property type="match status" value="1"/>
</dbReference>
<organism evidence="4 5">
    <name type="scientific">Micromonospora siamensis</name>
    <dbReference type="NCBI Taxonomy" id="299152"/>
    <lineage>
        <taxon>Bacteria</taxon>
        <taxon>Bacillati</taxon>
        <taxon>Actinomycetota</taxon>
        <taxon>Actinomycetes</taxon>
        <taxon>Micromonosporales</taxon>
        <taxon>Micromonosporaceae</taxon>
        <taxon>Micromonospora</taxon>
    </lineage>
</organism>
<evidence type="ECO:0000313" key="5">
    <source>
        <dbReference type="Proteomes" id="UP000198210"/>
    </source>
</evidence>
<keyword evidence="5" id="KW-1185">Reference proteome</keyword>
<name>A0A1C5JFW1_9ACTN</name>
<proteinExistence type="predicted"/>
<reference evidence="4 5" key="1">
    <citation type="submission" date="2016-06" db="EMBL/GenBank/DDBJ databases">
        <authorList>
            <person name="Kjaerup R.B."/>
            <person name="Dalgaard T.S."/>
            <person name="Juul-Madsen H.R."/>
        </authorList>
    </citation>
    <scope>NUCLEOTIDE SEQUENCE [LARGE SCALE GENOMIC DNA]</scope>
    <source>
        <strain evidence="4 5">DSM 45097</strain>
    </source>
</reference>
<evidence type="ECO:0000259" key="3">
    <source>
        <dbReference type="SMART" id="SM00331"/>
    </source>
</evidence>